<dbReference type="PANTHER" id="PTHR30255:SF2">
    <property type="entry name" value="SINGLE-STRANDED-DNA-SPECIFIC EXONUCLEASE RECJ"/>
    <property type="match status" value="1"/>
</dbReference>
<dbReference type="InterPro" id="IPR038763">
    <property type="entry name" value="DHH_sf"/>
</dbReference>
<dbReference type="OrthoDB" id="9809852at2"/>
<keyword evidence="5 9" id="KW-0269">Exonuclease</keyword>
<evidence type="ECO:0000313" key="10">
    <source>
        <dbReference type="Proteomes" id="UP000199548"/>
    </source>
</evidence>
<dbReference type="STRING" id="420953.SAMN05192543_105423"/>
<dbReference type="Pfam" id="PF17768">
    <property type="entry name" value="RecJ_OB"/>
    <property type="match status" value="1"/>
</dbReference>
<evidence type="ECO:0000259" key="8">
    <source>
        <dbReference type="Pfam" id="PF17768"/>
    </source>
</evidence>
<feature type="domain" description="DHHA1" evidence="7">
    <location>
        <begin position="358"/>
        <end position="451"/>
    </location>
</feature>
<dbReference type="PANTHER" id="PTHR30255">
    <property type="entry name" value="SINGLE-STRANDED-DNA-SPECIFIC EXONUCLEASE RECJ"/>
    <property type="match status" value="1"/>
</dbReference>
<dbReference type="RefSeq" id="WP_091014220.1">
    <property type="nucleotide sequence ID" value="NZ_CP041745.1"/>
</dbReference>
<dbReference type="GO" id="GO:0006281">
    <property type="term" value="P:DNA repair"/>
    <property type="evidence" value="ECO:0007669"/>
    <property type="project" value="InterPro"/>
</dbReference>
<gene>
    <name evidence="9" type="ORF">SAMN05192543_105423</name>
</gene>
<dbReference type="SUPFAM" id="SSF64182">
    <property type="entry name" value="DHH phosphoesterases"/>
    <property type="match status" value="1"/>
</dbReference>
<evidence type="ECO:0000259" key="7">
    <source>
        <dbReference type="Pfam" id="PF02272"/>
    </source>
</evidence>
<dbReference type="EMBL" id="FOQU01000005">
    <property type="protein sequence ID" value="SFJ09838.1"/>
    <property type="molecule type" value="Genomic_DNA"/>
</dbReference>
<evidence type="ECO:0000256" key="4">
    <source>
        <dbReference type="ARBA" id="ARBA00022801"/>
    </source>
</evidence>
<sequence>MTRIVTRTCSPADAEVLTRHGLHPVLARLYAARGVCQPDELETGLARLVPPAALRGCEEAAVLLADTLQNQRRMLVVADYDCDGATACAVAVRGLRMFGAQIDYLVPNRFEYGYGLTPEIVALAAARPAGKPDLLITVDNGIASVDGVEAANALGIDVLVTDHHLPGDTLPAARAIVNPNQPGCTFPSKCIAGVGVMFYVLLALRAELRKRGAFDEAQPEPRLDGLLDLVALGTVADVVKLDGNNRVLVAQGLQRIRKGRMQPGIAALFRAAARDARSASGFDLGFALGPRLNAAGRLSDMSLGIECLTTDDIGRAWELAQQLDGMNRERREIEAGMQQQALADLSTVDPAGAATITLFNPGWHQGVIGIVAGRLKEKFHRPSFTFAPADESGTLVKGSGRSIPGFHLRDAVDLISKREPGLIVKFGGHAMAAGMTIAAADVPRFSAAFEAIGREWLSEDALARIVETDGDLEDAYFTPQFVALLDAAVWGQGFPAPVFSGEFEIASQALVKDKHLKLQLLRGRQRFNAIWFNHTESLPARTTLAYRLTSDMWNGVSRVQLIVEHAAG</sequence>
<keyword evidence="4" id="KW-0378">Hydrolase</keyword>
<dbReference type="Gene3D" id="3.10.310.30">
    <property type="match status" value="1"/>
</dbReference>
<evidence type="ECO:0000256" key="2">
    <source>
        <dbReference type="ARBA" id="ARBA00019841"/>
    </source>
</evidence>
<dbReference type="GO" id="GO:0008409">
    <property type="term" value="F:5'-3' exonuclease activity"/>
    <property type="evidence" value="ECO:0007669"/>
    <property type="project" value="InterPro"/>
</dbReference>
<evidence type="ECO:0000256" key="1">
    <source>
        <dbReference type="ARBA" id="ARBA00005915"/>
    </source>
</evidence>
<comment type="similarity">
    <text evidence="1">Belongs to the RecJ family.</text>
</comment>
<dbReference type="NCBIfam" id="TIGR00644">
    <property type="entry name" value="recJ"/>
    <property type="match status" value="1"/>
</dbReference>
<protein>
    <recommendedName>
        <fullName evidence="2">Single-stranded-DNA-specific exonuclease RecJ</fullName>
    </recommendedName>
</protein>
<dbReference type="InterPro" id="IPR041122">
    <property type="entry name" value="RecJ_OB"/>
</dbReference>
<evidence type="ECO:0000313" key="9">
    <source>
        <dbReference type="EMBL" id="SFJ09838.1"/>
    </source>
</evidence>
<keyword evidence="10" id="KW-1185">Reference proteome</keyword>
<dbReference type="Proteomes" id="UP000199548">
    <property type="component" value="Unassembled WGS sequence"/>
</dbReference>
<keyword evidence="3" id="KW-0540">Nuclease</keyword>
<proteinExistence type="inferred from homology"/>
<organism evidence="9 10">
    <name type="scientific">Paraburkholderia megapolitana</name>
    <dbReference type="NCBI Taxonomy" id="420953"/>
    <lineage>
        <taxon>Bacteria</taxon>
        <taxon>Pseudomonadati</taxon>
        <taxon>Pseudomonadota</taxon>
        <taxon>Betaproteobacteria</taxon>
        <taxon>Burkholderiales</taxon>
        <taxon>Burkholderiaceae</taxon>
        <taxon>Paraburkholderia</taxon>
    </lineage>
</organism>
<reference evidence="9 10" key="1">
    <citation type="submission" date="2016-10" db="EMBL/GenBank/DDBJ databases">
        <authorList>
            <person name="de Groot N.N."/>
        </authorList>
    </citation>
    <scope>NUCLEOTIDE SEQUENCE [LARGE SCALE GENOMIC DNA]</scope>
    <source>
        <strain evidence="9 10">LMG 23650</strain>
    </source>
</reference>
<dbReference type="InterPro" id="IPR051673">
    <property type="entry name" value="SSDNA_exonuclease_RecJ"/>
</dbReference>
<feature type="domain" description="RecJ OB" evidence="8">
    <location>
        <begin position="468"/>
        <end position="565"/>
    </location>
</feature>
<dbReference type="GO" id="GO:0006310">
    <property type="term" value="P:DNA recombination"/>
    <property type="evidence" value="ECO:0007669"/>
    <property type="project" value="InterPro"/>
</dbReference>
<dbReference type="GO" id="GO:0003676">
    <property type="term" value="F:nucleic acid binding"/>
    <property type="evidence" value="ECO:0007669"/>
    <property type="project" value="InterPro"/>
</dbReference>
<accession>A0A1I3NKC5</accession>
<dbReference type="AlphaFoldDB" id="A0A1I3NKC5"/>
<feature type="domain" description="DDH" evidence="6">
    <location>
        <begin position="74"/>
        <end position="234"/>
    </location>
</feature>
<dbReference type="Pfam" id="PF02272">
    <property type="entry name" value="DHHA1"/>
    <property type="match status" value="1"/>
</dbReference>
<dbReference type="Gene3D" id="3.90.1640.30">
    <property type="match status" value="1"/>
</dbReference>
<evidence type="ECO:0000256" key="3">
    <source>
        <dbReference type="ARBA" id="ARBA00022722"/>
    </source>
</evidence>
<evidence type="ECO:0000259" key="6">
    <source>
        <dbReference type="Pfam" id="PF01368"/>
    </source>
</evidence>
<dbReference type="Pfam" id="PF01368">
    <property type="entry name" value="DHH"/>
    <property type="match status" value="1"/>
</dbReference>
<dbReference type="InterPro" id="IPR001667">
    <property type="entry name" value="DDH_dom"/>
</dbReference>
<name>A0A1I3NKC5_9BURK</name>
<dbReference type="FunFam" id="3.90.1640.30:FF:000001">
    <property type="entry name" value="Single-stranded-DNA-specific exonuclease RecJ"/>
    <property type="match status" value="1"/>
</dbReference>
<dbReference type="InterPro" id="IPR004610">
    <property type="entry name" value="RecJ"/>
</dbReference>
<evidence type="ECO:0000256" key="5">
    <source>
        <dbReference type="ARBA" id="ARBA00022839"/>
    </source>
</evidence>
<dbReference type="InterPro" id="IPR003156">
    <property type="entry name" value="DHHA1_dom"/>
</dbReference>